<accession>A0ACA9LKA0</accession>
<protein>
    <submittedName>
        <fullName evidence="1">15665_t:CDS:1</fullName>
    </submittedName>
</protein>
<sequence>METYEPLEIIGTGSFGLIRKILARKEIDYRRMNDKEKQQLVSEVNIIRELKHPNIKTASGYSSRKYCKHFTNAIVDMVVAKMIPHQMNTPQFSIATLNRIMAKSPPALICKIKTGKISPLPPQYSEELNRVVKAMLEIDREDELNCREEALRIREEELNSRIKRHEEELNSRIKQREEEVNSIVSQREEELNYRETVLCAREEELNSRIKQRDEFNMLLAAKEEELRNGFSELQLLKEQFEAEVKHHTEKFNMEVERQREELKIEFLELQRIKEEHKQKENVSNENVANKEELKCSFLEFQRQKSELKKTRDATLRENVQTINIVDSSCEVKSKDGQQQTEIRIPPLKRTLSDIGTKPSKRFQQELQKNKPRKLIFRTIEPLQSASQNSIVSNQIPQKRLRTEQEVALWDPNDDDAPSPFIKEKRLIEYRR</sequence>
<reference evidence="1" key="1">
    <citation type="submission" date="2021-06" db="EMBL/GenBank/DDBJ databases">
        <authorList>
            <person name="Kallberg Y."/>
            <person name="Tangrot J."/>
            <person name="Rosling A."/>
        </authorList>
    </citation>
    <scope>NUCLEOTIDE SEQUENCE</scope>
    <source>
        <strain evidence="1">CL356</strain>
    </source>
</reference>
<organism evidence="1 2">
    <name type="scientific">Acaulospora colombiana</name>
    <dbReference type="NCBI Taxonomy" id="27376"/>
    <lineage>
        <taxon>Eukaryota</taxon>
        <taxon>Fungi</taxon>
        <taxon>Fungi incertae sedis</taxon>
        <taxon>Mucoromycota</taxon>
        <taxon>Glomeromycotina</taxon>
        <taxon>Glomeromycetes</taxon>
        <taxon>Diversisporales</taxon>
        <taxon>Acaulosporaceae</taxon>
        <taxon>Acaulospora</taxon>
    </lineage>
</organism>
<evidence type="ECO:0000313" key="2">
    <source>
        <dbReference type="Proteomes" id="UP000789525"/>
    </source>
</evidence>
<name>A0ACA9LKA0_9GLOM</name>
<dbReference type="Proteomes" id="UP000789525">
    <property type="component" value="Unassembled WGS sequence"/>
</dbReference>
<keyword evidence="2" id="KW-1185">Reference proteome</keyword>
<proteinExistence type="predicted"/>
<comment type="caution">
    <text evidence="1">The sequence shown here is derived from an EMBL/GenBank/DDBJ whole genome shotgun (WGS) entry which is preliminary data.</text>
</comment>
<dbReference type="EMBL" id="CAJVPT010006746">
    <property type="protein sequence ID" value="CAG8534309.1"/>
    <property type="molecule type" value="Genomic_DNA"/>
</dbReference>
<gene>
    <name evidence="1" type="ORF">ACOLOM_LOCUS4207</name>
</gene>
<evidence type="ECO:0000313" key="1">
    <source>
        <dbReference type="EMBL" id="CAG8534309.1"/>
    </source>
</evidence>